<dbReference type="PANTHER" id="PTHR24204:SF8">
    <property type="entry name" value="TAILUP, ISOFORM A"/>
    <property type="match status" value="1"/>
</dbReference>
<evidence type="ECO:0000256" key="8">
    <source>
        <dbReference type="ARBA" id="ARBA00023242"/>
    </source>
</evidence>
<dbReference type="GO" id="GO:0003677">
    <property type="term" value="F:DNA binding"/>
    <property type="evidence" value="ECO:0007669"/>
    <property type="project" value="UniProtKB-UniRule"/>
</dbReference>
<dbReference type="Pfam" id="PF00412">
    <property type="entry name" value="LIM"/>
    <property type="match status" value="1"/>
</dbReference>
<keyword evidence="16" id="KW-1185">Reference proteome</keyword>
<organism evidence="15 16">
    <name type="scientific">Parthenolecanium corni</name>
    <dbReference type="NCBI Taxonomy" id="536013"/>
    <lineage>
        <taxon>Eukaryota</taxon>
        <taxon>Metazoa</taxon>
        <taxon>Ecdysozoa</taxon>
        <taxon>Arthropoda</taxon>
        <taxon>Hexapoda</taxon>
        <taxon>Insecta</taxon>
        <taxon>Pterygota</taxon>
        <taxon>Neoptera</taxon>
        <taxon>Paraneoptera</taxon>
        <taxon>Hemiptera</taxon>
        <taxon>Sternorrhyncha</taxon>
        <taxon>Coccoidea</taxon>
        <taxon>Coccidae</taxon>
        <taxon>Parthenolecanium</taxon>
    </lineage>
</organism>
<dbReference type="Gene3D" id="2.10.110.10">
    <property type="entry name" value="Cysteine Rich Protein"/>
    <property type="match status" value="1"/>
</dbReference>
<keyword evidence="3" id="KW-0677">Repeat</keyword>
<evidence type="ECO:0008006" key="17">
    <source>
        <dbReference type="Google" id="ProtNLM"/>
    </source>
</evidence>
<dbReference type="Pfam" id="PF00046">
    <property type="entry name" value="Homeodomain"/>
    <property type="match status" value="1"/>
</dbReference>
<evidence type="ECO:0000256" key="6">
    <source>
        <dbReference type="ARBA" id="ARBA00023125"/>
    </source>
</evidence>
<dbReference type="Gene3D" id="1.10.10.60">
    <property type="entry name" value="Homeodomain-like"/>
    <property type="match status" value="1"/>
</dbReference>
<keyword evidence="2 10" id="KW-0479">Metal-binding</keyword>
<dbReference type="InterPro" id="IPR001781">
    <property type="entry name" value="Znf_LIM"/>
</dbReference>
<keyword evidence="4 10" id="KW-0862">Zinc</keyword>
<feature type="domain" description="LIM zinc-binding" evidence="13">
    <location>
        <begin position="34"/>
        <end position="96"/>
    </location>
</feature>
<dbReference type="AlphaFoldDB" id="A0AAN9TMX5"/>
<dbReference type="GO" id="GO:0045944">
    <property type="term" value="P:positive regulation of transcription by RNA polymerase II"/>
    <property type="evidence" value="ECO:0007669"/>
    <property type="project" value="InterPro"/>
</dbReference>
<reference evidence="15 16" key="1">
    <citation type="submission" date="2024-03" db="EMBL/GenBank/DDBJ databases">
        <title>Adaptation during the transition from Ophiocordyceps entomopathogen to insect associate is accompanied by gene loss and intensified selection.</title>
        <authorList>
            <person name="Ward C.M."/>
            <person name="Onetto C.A."/>
            <person name="Borneman A.R."/>
        </authorList>
    </citation>
    <scope>NUCLEOTIDE SEQUENCE [LARGE SCALE GENOMIC DNA]</scope>
    <source>
        <strain evidence="15">AWRI1</strain>
        <tissue evidence="15">Single Adult Female</tissue>
    </source>
</reference>
<feature type="compositionally biased region" description="Polar residues" evidence="12">
    <location>
        <begin position="154"/>
        <end position="168"/>
    </location>
</feature>
<feature type="compositionally biased region" description="Basic and acidic residues" evidence="12">
    <location>
        <begin position="170"/>
        <end position="187"/>
    </location>
</feature>
<dbReference type="Proteomes" id="UP001367676">
    <property type="component" value="Unassembled WGS sequence"/>
</dbReference>
<dbReference type="InterPro" id="IPR017970">
    <property type="entry name" value="Homeobox_CS"/>
</dbReference>
<gene>
    <name evidence="15" type="ORF">V9T40_013126</name>
</gene>
<evidence type="ECO:0000256" key="7">
    <source>
        <dbReference type="ARBA" id="ARBA00023155"/>
    </source>
</evidence>
<evidence type="ECO:0000259" key="14">
    <source>
        <dbReference type="PROSITE" id="PS50071"/>
    </source>
</evidence>
<dbReference type="SMART" id="SM00132">
    <property type="entry name" value="LIM"/>
    <property type="match status" value="1"/>
</dbReference>
<feature type="region of interest" description="Disordered" evidence="12">
    <location>
        <begin position="441"/>
        <end position="465"/>
    </location>
</feature>
<dbReference type="FunFam" id="1.10.10.60:FF:000041">
    <property type="entry name" value="insulin gene enhancer protein ISL-1"/>
    <property type="match status" value="1"/>
</dbReference>
<evidence type="ECO:0000256" key="5">
    <source>
        <dbReference type="ARBA" id="ARBA00023038"/>
    </source>
</evidence>
<dbReference type="GO" id="GO:0048665">
    <property type="term" value="P:neuron fate specification"/>
    <property type="evidence" value="ECO:0007669"/>
    <property type="project" value="InterPro"/>
</dbReference>
<dbReference type="PROSITE" id="PS00478">
    <property type="entry name" value="LIM_DOMAIN_1"/>
    <property type="match status" value="1"/>
</dbReference>
<evidence type="ECO:0000313" key="15">
    <source>
        <dbReference type="EMBL" id="KAK7595301.1"/>
    </source>
</evidence>
<evidence type="ECO:0000256" key="9">
    <source>
        <dbReference type="PROSITE-ProRule" id="PRU00108"/>
    </source>
</evidence>
<comment type="subcellular location">
    <subcellularLocation>
        <location evidence="1 9 11">Nucleus</location>
    </subcellularLocation>
</comment>
<evidence type="ECO:0000256" key="10">
    <source>
        <dbReference type="PROSITE-ProRule" id="PRU00125"/>
    </source>
</evidence>
<protein>
    <recommendedName>
        <fullName evidence="17">Islet</fullName>
    </recommendedName>
</protein>
<evidence type="ECO:0000256" key="12">
    <source>
        <dbReference type="SAM" id="MobiDB-lite"/>
    </source>
</evidence>
<dbReference type="PROSITE" id="PS50071">
    <property type="entry name" value="HOMEOBOX_2"/>
    <property type="match status" value="1"/>
</dbReference>
<keyword evidence="7 9" id="KW-0371">Homeobox</keyword>
<feature type="region of interest" description="Disordered" evidence="12">
    <location>
        <begin position="96"/>
        <end position="187"/>
    </location>
</feature>
<dbReference type="GO" id="GO:0007409">
    <property type="term" value="P:axonogenesis"/>
    <property type="evidence" value="ECO:0007669"/>
    <property type="project" value="TreeGrafter"/>
</dbReference>
<evidence type="ECO:0000313" key="16">
    <source>
        <dbReference type="Proteomes" id="UP001367676"/>
    </source>
</evidence>
<dbReference type="CDD" id="cd00086">
    <property type="entry name" value="homeodomain"/>
    <property type="match status" value="1"/>
</dbReference>
<dbReference type="PROSITE" id="PS50023">
    <property type="entry name" value="LIM_DOMAIN_2"/>
    <property type="match status" value="1"/>
</dbReference>
<dbReference type="CDD" id="cd09374">
    <property type="entry name" value="LIM2_Isl"/>
    <property type="match status" value="1"/>
</dbReference>
<dbReference type="InterPro" id="IPR047169">
    <property type="entry name" value="ISL1/2-like"/>
</dbReference>
<feature type="region of interest" description="Disordered" evidence="12">
    <location>
        <begin position="306"/>
        <end position="335"/>
    </location>
</feature>
<name>A0AAN9TMX5_9HEMI</name>
<evidence type="ECO:0000256" key="4">
    <source>
        <dbReference type="ARBA" id="ARBA00022833"/>
    </source>
</evidence>
<dbReference type="EMBL" id="JBBCAQ010000018">
    <property type="protein sequence ID" value="KAK7595301.1"/>
    <property type="molecule type" value="Genomic_DNA"/>
</dbReference>
<dbReference type="GO" id="GO:0005634">
    <property type="term" value="C:nucleus"/>
    <property type="evidence" value="ECO:0007669"/>
    <property type="project" value="UniProtKB-SubCell"/>
</dbReference>
<keyword evidence="5 10" id="KW-0440">LIM domain</keyword>
<proteinExistence type="predicted"/>
<evidence type="ECO:0000259" key="13">
    <source>
        <dbReference type="PROSITE" id="PS50023"/>
    </source>
</evidence>
<accession>A0AAN9TMX5</accession>
<feature type="domain" description="Homeobox" evidence="14">
    <location>
        <begin position="333"/>
        <end position="393"/>
    </location>
</feature>
<dbReference type="GO" id="GO:0000981">
    <property type="term" value="F:DNA-binding transcription factor activity, RNA polymerase II-specific"/>
    <property type="evidence" value="ECO:0007669"/>
    <property type="project" value="InterPro"/>
</dbReference>
<dbReference type="InterPro" id="IPR001356">
    <property type="entry name" value="HD"/>
</dbReference>
<evidence type="ECO:0000256" key="2">
    <source>
        <dbReference type="ARBA" id="ARBA00022723"/>
    </source>
</evidence>
<dbReference type="SUPFAM" id="SSF57716">
    <property type="entry name" value="Glucocorticoid receptor-like (DNA-binding domain)"/>
    <property type="match status" value="1"/>
</dbReference>
<dbReference type="InterPro" id="IPR009057">
    <property type="entry name" value="Homeodomain-like_sf"/>
</dbReference>
<keyword evidence="6 9" id="KW-0238">DNA-binding</keyword>
<keyword evidence="8 9" id="KW-0539">Nucleus</keyword>
<evidence type="ECO:0000256" key="11">
    <source>
        <dbReference type="RuleBase" id="RU000682"/>
    </source>
</evidence>
<feature type="DNA-binding region" description="Homeobox" evidence="9">
    <location>
        <begin position="335"/>
        <end position="394"/>
    </location>
</feature>
<dbReference type="PROSITE" id="PS00027">
    <property type="entry name" value="HOMEOBOX_1"/>
    <property type="match status" value="1"/>
</dbReference>
<comment type="caution">
    <text evidence="15">The sequence shown here is derived from an EMBL/GenBank/DDBJ whole genome shotgun (WGS) entry which is preliminary data.</text>
</comment>
<dbReference type="PANTHER" id="PTHR24204">
    <property type="entry name" value="INSULIN GENE ENHANCER PROTEIN"/>
    <property type="match status" value="1"/>
</dbReference>
<dbReference type="SUPFAM" id="SSF46689">
    <property type="entry name" value="Homeodomain-like"/>
    <property type="match status" value="1"/>
</dbReference>
<feature type="compositionally biased region" description="Low complexity" evidence="12">
    <location>
        <begin position="97"/>
        <end position="127"/>
    </location>
</feature>
<evidence type="ECO:0000256" key="1">
    <source>
        <dbReference type="ARBA" id="ARBA00004123"/>
    </source>
</evidence>
<sequence>MSRCVTRLQTSLRRLDSINRQFERFARQNGLFGTKCDKCSASFKKNDLVMRAKTKIYHMECFKCDACQKNLRPGDEFALRQDGLFCKEDHEELSSKSINNENNNNNNNITNNNNNTISNTNSNSNSSIHHHHNHNEGSNSGMYAPSSGIEIPATNISQHDSETCTLQGNPKDDEKRREEDGCDMRGGDMDREHCSEYHPANWGRVASAKERKSPSSSKSVSKYCAFLWLAGISPPRSSTGRRYPKSRCEMPLPLPLSLSQSLPEEIIKSVLARLSDATSAQVHAVSRSRFRTPIFAKTRERLFRMGDSSESGSNKYSNREVSRGGSTKIASDGKPTRVRTVLNEKQLHTLRNCYAANPRPDALMKEQLVEMTGLSPRVIRVWFQNKRCKDKKRTIAMKQQMQHEKTTSAALSPLARDIILVFEQVIRNRRCRRWLSNVKRKLEEEEEEEEKEKEKEEKEAEEEPE</sequence>
<evidence type="ECO:0000256" key="3">
    <source>
        <dbReference type="ARBA" id="ARBA00022737"/>
    </source>
</evidence>
<dbReference type="GO" id="GO:0046872">
    <property type="term" value="F:metal ion binding"/>
    <property type="evidence" value="ECO:0007669"/>
    <property type="project" value="UniProtKB-KW"/>
</dbReference>
<dbReference type="SMART" id="SM00389">
    <property type="entry name" value="HOX"/>
    <property type="match status" value="1"/>
</dbReference>
<dbReference type="FunFam" id="2.10.110.10:FF:000056">
    <property type="entry name" value="insulin gene enhancer protein ISL-1"/>
    <property type="match status" value="1"/>
</dbReference>